<proteinExistence type="predicted"/>
<dbReference type="RefSeq" id="WP_369776267.1">
    <property type="nucleotide sequence ID" value="NZ_CP165727.1"/>
</dbReference>
<organism evidence="1">
    <name type="scientific">Streptomyces sp. R33</name>
    <dbReference type="NCBI Taxonomy" id="3238629"/>
    <lineage>
        <taxon>Bacteria</taxon>
        <taxon>Bacillati</taxon>
        <taxon>Actinomycetota</taxon>
        <taxon>Actinomycetes</taxon>
        <taxon>Kitasatosporales</taxon>
        <taxon>Streptomycetaceae</taxon>
        <taxon>Streptomyces</taxon>
    </lineage>
</organism>
<protein>
    <submittedName>
        <fullName evidence="1">Uncharacterized protein</fullName>
    </submittedName>
</protein>
<dbReference type="AlphaFoldDB" id="A0AB39XWD3"/>
<dbReference type="EMBL" id="CP165727">
    <property type="protein sequence ID" value="XDV61493.1"/>
    <property type="molecule type" value="Genomic_DNA"/>
</dbReference>
<sequence length="127" mass="13570">MSLRPDRFAVEVSPAGGFHVLGWYLAMTPQGVLAADSVAHEVLTESLVMWSDHYAAQCGHGVNCPVEGLLARYRRPQAVVGRALFTGPATSRGVEGLTFDQALVLLDRLLAHANASDLDRQVLAASS</sequence>
<name>A0AB39XWD3_9ACTN</name>
<evidence type="ECO:0000313" key="1">
    <source>
        <dbReference type="EMBL" id="XDV61493.1"/>
    </source>
</evidence>
<reference evidence="1" key="1">
    <citation type="submission" date="2024-08" db="EMBL/GenBank/DDBJ databases">
        <authorList>
            <person name="Yu S.T."/>
        </authorList>
    </citation>
    <scope>NUCLEOTIDE SEQUENCE</scope>
    <source>
        <strain evidence="1">R33</strain>
    </source>
</reference>
<gene>
    <name evidence="1" type="ORF">AB5J51_00025</name>
</gene>
<accession>A0AB39XWD3</accession>